<dbReference type="Proteomes" id="UP001324384">
    <property type="component" value="Chromosome"/>
</dbReference>
<comment type="similarity">
    <text evidence="1 5 6">Belongs to the heat shock protein 70 family.</text>
</comment>
<dbReference type="Pfam" id="PF00012">
    <property type="entry name" value="HSP70"/>
    <property type="match status" value="1"/>
</dbReference>
<dbReference type="InterPro" id="IPR018181">
    <property type="entry name" value="Heat_shock_70_CS"/>
</dbReference>
<dbReference type="SUPFAM" id="SSF100934">
    <property type="entry name" value="Heat shock protein 70kD (HSP70), C-terminal subdomain"/>
    <property type="match status" value="1"/>
</dbReference>
<sequence>MSLLQISEPNQSKNPHQHRYALGIDLGTTHSLVAVVRSGRANALPFGDSPLLPSVVYYGNKSSVPVVGNAALAYADDLKNTIISAKRFMGRAKSDIKFSHSYTLAGNDKTMPAFVTAQGEKSPVETSAHILKHLKNHAAAALPPDSIQGAVITVPAYFDDAQRTATKDAATAAGLTVLRLLNEPTAAAIAYGIDKNTAQGNYLVYDLGGGTFDVSLLRLSDGVFEVLATGGNSALGGDDIDRLIANWLIKTANLNPADIDHSEKSRLAKLAKTYKQALSEQDSVLIELNIANVPVSVSLDNATLSQIIEPVIRRTLQSCEQVMLDAKVDKSALNDIILVGGSTRMPVIRDAVEAHFGRVPLCSINPDEVVAIGASIAADQLINQSKDALLLLDVTPLSLGIETMGGLVEVIIPRNTPIPVTRRQVFTTHQDGQTGMIIQVVQGERDTVADCRGLARFELHGIPPMKAGLARVEVTYAIDANGQLTVSARETTTDIVSQIQVSPSYGLSEEQQEQLLQAGFIHAAEDKAARMLIETKVEAERELLALQSALAEFADLLSDEDQANLRHHMQATTDALTTDDKAVIDQAIKALKVHSDHFASVIMDKNVKDALAGTRTSDW</sequence>
<gene>
    <name evidence="5 7" type="primary">hscA</name>
    <name evidence="7" type="ORF">U0021_08085</name>
</gene>
<dbReference type="Gene3D" id="1.20.1270.10">
    <property type="match status" value="1"/>
</dbReference>
<proteinExistence type="inferred from homology"/>
<evidence type="ECO:0000256" key="3">
    <source>
        <dbReference type="ARBA" id="ARBA00022840"/>
    </source>
</evidence>
<dbReference type="RefSeq" id="WP_114800130.1">
    <property type="nucleotide sequence ID" value="NZ_CP139961.1"/>
</dbReference>
<evidence type="ECO:0000313" key="7">
    <source>
        <dbReference type="EMBL" id="WQE03692.1"/>
    </source>
</evidence>
<dbReference type="PROSITE" id="PS00329">
    <property type="entry name" value="HSP70_2"/>
    <property type="match status" value="1"/>
</dbReference>
<dbReference type="NCBIfam" id="TIGR01991">
    <property type="entry name" value="HscA"/>
    <property type="match status" value="1"/>
</dbReference>
<dbReference type="SUPFAM" id="SSF53067">
    <property type="entry name" value="Actin-like ATPase domain"/>
    <property type="match status" value="2"/>
</dbReference>
<dbReference type="InterPro" id="IPR010236">
    <property type="entry name" value="ISC_FeS_clus_asmbl_HscA"/>
</dbReference>
<dbReference type="NCBIfam" id="NF003520">
    <property type="entry name" value="PRK05183.1"/>
    <property type="match status" value="1"/>
</dbReference>
<dbReference type="GO" id="GO:0016787">
    <property type="term" value="F:hydrolase activity"/>
    <property type="evidence" value="ECO:0007669"/>
    <property type="project" value="UniProtKB-KW"/>
</dbReference>
<dbReference type="Gene3D" id="3.30.420.40">
    <property type="match status" value="2"/>
</dbReference>
<evidence type="ECO:0000256" key="2">
    <source>
        <dbReference type="ARBA" id="ARBA00022741"/>
    </source>
</evidence>
<evidence type="ECO:0000313" key="8">
    <source>
        <dbReference type="Proteomes" id="UP001324384"/>
    </source>
</evidence>
<reference evidence="7 8" key="1">
    <citation type="submission" date="2023-12" db="EMBL/GenBank/DDBJ databases">
        <title>Genome sequencing and assembly of bacterial species from a model synthetic community.</title>
        <authorList>
            <person name="Hogle S.L."/>
        </authorList>
    </citation>
    <scope>NUCLEOTIDE SEQUENCE [LARGE SCALE GENOMIC DNA]</scope>
    <source>
        <strain evidence="7 8">HAMBI_2792</strain>
    </source>
</reference>
<dbReference type="SUPFAM" id="SSF100920">
    <property type="entry name" value="Heat shock protein 70kD (HSP70), peptide-binding domain"/>
    <property type="match status" value="1"/>
</dbReference>
<dbReference type="Gene3D" id="2.60.34.10">
    <property type="entry name" value="Substrate Binding Domain Of DNAk, Chain A, domain 1"/>
    <property type="match status" value="1"/>
</dbReference>
<dbReference type="PRINTS" id="PR00301">
    <property type="entry name" value="HEATSHOCK70"/>
</dbReference>
<dbReference type="PROSITE" id="PS00297">
    <property type="entry name" value="HSP70_1"/>
    <property type="match status" value="1"/>
</dbReference>
<dbReference type="InterPro" id="IPR043129">
    <property type="entry name" value="ATPase_NBD"/>
</dbReference>
<dbReference type="Gene3D" id="3.90.640.10">
    <property type="entry name" value="Actin, Chain A, domain 4"/>
    <property type="match status" value="1"/>
</dbReference>
<dbReference type="PANTHER" id="PTHR19375">
    <property type="entry name" value="HEAT SHOCK PROTEIN 70KDA"/>
    <property type="match status" value="1"/>
</dbReference>
<dbReference type="PROSITE" id="PS01036">
    <property type="entry name" value="HSP70_3"/>
    <property type="match status" value="1"/>
</dbReference>
<dbReference type="InterPro" id="IPR013126">
    <property type="entry name" value="Hsp_70_fam"/>
</dbReference>
<organism evidence="7 8">
    <name type="scientific">Moraxella canis</name>
    <dbReference type="NCBI Taxonomy" id="90239"/>
    <lineage>
        <taxon>Bacteria</taxon>
        <taxon>Pseudomonadati</taxon>
        <taxon>Pseudomonadota</taxon>
        <taxon>Gammaproteobacteria</taxon>
        <taxon>Moraxellales</taxon>
        <taxon>Moraxellaceae</taxon>
        <taxon>Moraxella</taxon>
    </lineage>
</organism>
<evidence type="ECO:0000256" key="5">
    <source>
        <dbReference type="HAMAP-Rule" id="MF_00679"/>
    </source>
</evidence>
<evidence type="ECO:0000256" key="1">
    <source>
        <dbReference type="ARBA" id="ARBA00007381"/>
    </source>
</evidence>
<dbReference type="HAMAP" id="MF_00679">
    <property type="entry name" value="HscA"/>
    <property type="match status" value="1"/>
</dbReference>
<protein>
    <recommendedName>
        <fullName evidence="5">Chaperone protein HscA homolog</fullName>
    </recommendedName>
</protein>
<dbReference type="InterPro" id="IPR029047">
    <property type="entry name" value="HSP70_peptide-bd_sf"/>
</dbReference>
<evidence type="ECO:0000256" key="4">
    <source>
        <dbReference type="ARBA" id="ARBA00023186"/>
    </source>
</evidence>
<keyword evidence="4 5" id="KW-0143">Chaperone</keyword>
<keyword evidence="3 5" id="KW-0067">ATP-binding</keyword>
<keyword evidence="7" id="KW-0378">Hydrolase</keyword>
<evidence type="ECO:0000256" key="6">
    <source>
        <dbReference type="RuleBase" id="RU003322"/>
    </source>
</evidence>
<comment type="function">
    <text evidence="5">Chaperone involved in the maturation of iron-sulfur cluster-containing proteins. Has a low intrinsic ATPase activity which is markedly stimulated by HscB.</text>
</comment>
<accession>A0ABZ0WWP8</accession>
<dbReference type="InterPro" id="IPR029048">
    <property type="entry name" value="HSP70_C_sf"/>
</dbReference>
<dbReference type="EMBL" id="CP139961">
    <property type="protein sequence ID" value="WQE03692.1"/>
    <property type="molecule type" value="Genomic_DNA"/>
</dbReference>
<keyword evidence="8" id="KW-1185">Reference proteome</keyword>
<name>A0ABZ0WWP8_9GAMM</name>
<keyword evidence="2 5" id="KW-0547">Nucleotide-binding</keyword>